<evidence type="ECO:0000256" key="3">
    <source>
        <dbReference type="ARBA" id="ARBA00022691"/>
    </source>
</evidence>
<dbReference type="AlphaFoldDB" id="A0A0G0GLB2"/>
<accession>A0A0G0GLB2</accession>
<dbReference type="GO" id="GO:0051539">
    <property type="term" value="F:4 iron, 4 sulfur cluster binding"/>
    <property type="evidence" value="ECO:0007669"/>
    <property type="project" value="UniProtKB-KW"/>
</dbReference>
<dbReference type="GO" id="GO:0046872">
    <property type="term" value="F:metal ion binding"/>
    <property type="evidence" value="ECO:0007669"/>
    <property type="project" value="UniProtKB-KW"/>
</dbReference>
<dbReference type="InterPro" id="IPR032432">
    <property type="entry name" value="Radical_SAM_C"/>
</dbReference>
<feature type="domain" description="Elp3/MiaA/NifB-like radical SAM core" evidence="7">
    <location>
        <begin position="82"/>
        <end position="349"/>
    </location>
</feature>
<dbReference type="GO" id="GO:0033588">
    <property type="term" value="C:elongator holoenzyme complex"/>
    <property type="evidence" value="ECO:0007669"/>
    <property type="project" value="TreeGrafter"/>
</dbReference>
<dbReference type="GO" id="GO:0002926">
    <property type="term" value="P:tRNA wobble base 5-methoxycarbonylmethyl-2-thiouridinylation"/>
    <property type="evidence" value="ECO:0007669"/>
    <property type="project" value="TreeGrafter"/>
</dbReference>
<keyword evidence="5" id="KW-0408">Iron</keyword>
<dbReference type="InterPro" id="IPR058240">
    <property type="entry name" value="rSAM_sf"/>
</dbReference>
<evidence type="ECO:0000313" key="8">
    <source>
        <dbReference type="EMBL" id="KKP92407.1"/>
    </source>
</evidence>
<dbReference type="SFLD" id="SFLDG01086">
    <property type="entry name" value="elongater_protein-like"/>
    <property type="match status" value="1"/>
</dbReference>
<proteinExistence type="predicted"/>
<dbReference type="SUPFAM" id="SSF102114">
    <property type="entry name" value="Radical SAM enzymes"/>
    <property type="match status" value="1"/>
</dbReference>
<dbReference type="Proteomes" id="UP000034140">
    <property type="component" value="Unassembled WGS sequence"/>
</dbReference>
<sequence length="392" mass="45083">MNNFNPENYKTELSNIFALINASTNWRTDTLQTILKKYPKDGNKLFRHDELVNGYEYLGLKDKTVEERIRLKPTRTNSGVATVTVLSKPYPCPGRCIFCPNDPSMPKSYIASEPGAQRALSNHFDPYAQVYNRLIALKNIGHNIEKVELLVLGGSWSAYQEEYKVAFVKACFDAMNDVRKDTQGYIQPRTELPLATANELFKTQHINENSYCRNVGLVFETRPDLISEQEVINLRKLGATKVQIGIQSLDDKIIDANHIGRPTKDVKNAIRLLRLGGFKIHGHWMPNLYMSNVKKDINDYKKLWKKDFCPDELKIYPTSIVPNTLLFKLYEEGKFKPYTENELLMVLSETMPTTPRYCRLSRIIRDIPSEEIVAGNKKTNLRQIAEELIEKE</sequence>
<dbReference type="SFLD" id="SFLDS00029">
    <property type="entry name" value="Radical_SAM"/>
    <property type="match status" value="1"/>
</dbReference>
<evidence type="ECO:0000256" key="1">
    <source>
        <dbReference type="ARBA" id="ARBA00001966"/>
    </source>
</evidence>
<dbReference type="SMART" id="SM00729">
    <property type="entry name" value="Elp3"/>
    <property type="match status" value="1"/>
</dbReference>
<reference evidence="8 9" key="1">
    <citation type="journal article" date="2015" name="Nature">
        <title>rRNA introns, odd ribosomes, and small enigmatic genomes across a large radiation of phyla.</title>
        <authorList>
            <person name="Brown C.T."/>
            <person name="Hug L.A."/>
            <person name="Thomas B.C."/>
            <person name="Sharon I."/>
            <person name="Castelle C.J."/>
            <person name="Singh A."/>
            <person name="Wilkins M.J."/>
            <person name="Williams K.H."/>
            <person name="Banfield J.F."/>
        </authorList>
    </citation>
    <scope>NUCLEOTIDE SEQUENCE [LARGE SCALE GENOMIC DNA]</scope>
</reference>
<keyword evidence="4" id="KW-0479">Metal-binding</keyword>
<keyword evidence="2" id="KW-0004">4Fe-4S</keyword>
<dbReference type="PATRIC" id="fig|1619090.3.peg.359"/>
<dbReference type="GO" id="GO:0003824">
    <property type="term" value="F:catalytic activity"/>
    <property type="evidence" value="ECO:0007669"/>
    <property type="project" value="InterPro"/>
</dbReference>
<evidence type="ECO:0000256" key="6">
    <source>
        <dbReference type="ARBA" id="ARBA00023014"/>
    </source>
</evidence>
<evidence type="ECO:0000256" key="2">
    <source>
        <dbReference type="ARBA" id="ARBA00022485"/>
    </source>
</evidence>
<organism evidence="8 9">
    <name type="scientific">candidate division WS6 bacterium GW2011_GWC1_36_11</name>
    <dbReference type="NCBI Taxonomy" id="1619090"/>
    <lineage>
        <taxon>Bacteria</taxon>
        <taxon>Candidatus Dojkabacteria</taxon>
    </lineage>
</organism>
<evidence type="ECO:0000313" key="9">
    <source>
        <dbReference type="Proteomes" id="UP000034140"/>
    </source>
</evidence>
<dbReference type="InterPro" id="IPR006638">
    <property type="entry name" value="Elp3/MiaA/NifB-like_rSAM"/>
</dbReference>
<dbReference type="EMBL" id="LBRE01000014">
    <property type="protein sequence ID" value="KKP92407.1"/>
    <property type="molecule type" value="Genomic_DNA"/>
</dbReference>
<dbReference type="PANTHER" id="PTHR11135:SF2">
    <property type="entry name" value="ELONGATOR COMPLEX PROTEIN 3"/>
    <property type="match status" value="1"/>
</dbReference>
<dbReference type="Pfam" id="PF04055">
    <property type="entry name" value="Radical_SAM"/>
    <property type="match status" value="1"/>
</dbReference>
<evidence type="ECO:0000259" key="7">
    <source>
        <dbReference type="SMART" id="SM00729"/>
    </source>
</evidence>
<dbReference type="InterPro" id="IPR039661">
    <property type="entry name" value="ELP3"/>
</dbReference>
<keyword evidence="6" id="KW-0411">Iron-sulfur</keyword>
<keyword evidence="3" id="KW-0949">S-adenosyl-L-methionine</keyword>
<dbReference type="Pfam" id="PF16199">
    <property type="entry name" value="Radical_SAM_C"/>
    <property type="match status" value="1"/>
</dbReference>
<dbReference type="InterPro" id="IPR007197">
    <property type="entry name" value="rSAM"/>
</dbReference>
<dbReference type="PANTHER" id="PTHR11135">
    <property type="entry name" value="HISTONE ACETYLTRANSFERASE-RELATED"/>
    <property type="match status" value="1"/>
</dbReference>
<gene>
    <name evidence="8" type="ORF">UR96_C0014G0006</name>
</gene>
<name>A0A0G0GLB2_9BACT</name>
<comment type="cofactor">
    <cofactor evidence="1">
        <name>[4Fe-4S] cluster</name>
        <dbReference type="ChEBI" id="CHEBI:49883"/>
    </cofactor>
</comment>
<comment type="caution">
    <text evidence="8">The sequence shown here is derived from an EMBL/GenBank/DDBJ whole genome shotgun (WGS) entry which is preliminary data.</text>
</comment>
<evidence type="ECO:0000256" key="4">
    <source>
        <dbReference type="ARBA" id="ARBA00022723"/>
    </source>
</evidence>
<dbReference type="GO" id="GO:0005737">
    <property type="term" value="C:cytoplasm"/>
    <property type="evidence" value="ECO:0007669"/>
    <property type="project" value="TreeGrafter"/>
</dbReference>
<protein>
    <recommendedName>
        <fullName evidence="7">Elp3/MiaA/NifB-like radical SAM core domain-containing protein</fullName>
    </recommendedName>
</protein>
<evidence type="ECO:0000256" key="5">
    <source>
        <dbReference type="ARBA" id="ARBA00023004"/>
    </source>
</evidence>